<dbReference type="InterPro" id="IPR002525">
    <property type="entry name" value="Transp_IS110-like_N"/>
</dbReference>
<dbReference type="InterPro" id="IPR003346">
    <property type="entry name" value="Transposase_20"/>
</dbReference>
<evidence type="ECO:0000259" key="2">
    <source>
        <dbReference type="Pfam" id="PF02371"/>
    </source>
</evidence>
<reference evidence="3" key="1">
    <citation type="submission" date="2020-09" db="EMBL/GenBank/DDBJ databases">
        <title>A novel bacterium of genus Neiella, isolated from South China Sea.</title>
        <authorList>
            <person name="Huang H."/>
            <person name="Mo K."/>
            <person name="Hu Y."/>
        </authorList>
    </citation>
    <scope>NUCLEOTIDE SEQUENCE</scope>
    <source>
        <strain evidence="3">HB171785</strain>
    </source>
</reference>
<dbReference type="GO" id="GO:0004803">
    <property type="term" value="F:transposase activity"/>
    <property type="evidence" value="ECO:0007669"/>
    <property type="project" value="InterPro"/>
</dbReference>
<dbReference type="EMBL" id="JACXAF010000043">
    <property type="protein sequence ID" value="MBD1391462.1"/>
    <property type="molecule type" value="Genomic_DNA"/>
</dbReference>
<proteinExistence type="predicted"/>
<feature type="domain" description="Transposase IS116/IS110/IS902 C-terminal" evidence="2">
    <location>
        <begin position="225"/>
        <end position="300"/>
    </location>
</feature>
<comment type="caution">
    <text evidence="3">The sequence shown here is derived from an EMBL/GenBank/DDBJ whole genome shotgun (WGS) entry which is preliminary data.</text>
</comment>
<dbReference type="Proteomes" id="UP000638014">
    <property type="component" value="Unassembled WGS sequence"/>
</dbReference>
<dbReference type="PANTHER" id="PTHR33055">
    <property type="entry name" value="TRANSPOSASE FOR INSERTION SEQUENCE ELEMENT IS1111A"/>
    <property type="match status" value="1"/>
</dbReference>
<dbReference type="Pfam" id="PF01548">
    <property type="entry name" value="DEDD_Tnp_IS110"/>
    <property type="match status" value="1"/>
</dbReference>
<evidence type="ECO:0000259" key="1">
    <source>
        <dbReference type="Pfam" id="PF01548"/>
    </source>
</evidence>
<dbReference type="AlphaFoldDB" id="A0A8J6QVM4"/>
<keyword evidence="4" id="KW-1185">Reference proteome</keyword>
<gene>
    <name evidence="3" type="ORF">IC617_18715</name>
</gene>
<evidence type="ECO:0000313" key="4">
    <source>
        <dbReference type="Proteomes" id="UP000638014"/>
    </source>
</evidence>
<dbReference type="PANTHER" id="PTHR33055:SF15">
    <property type="entry name" value="TRANSPOSASE-RELATED"/>
    <property type="match status" value="1"/>
</dbReference>
<dbReference type="InterPro" id="IPR047650">
    <property type="entry name" value="Transpos_IS110"/>
</dbReference>
<accession>A0A8J6QVM4</accession>
<sequence length="373" mass="42797">MSNPSTIFIGLDVHKETTDVAFVSNQDEAVLFYGTIPTNSRSVGHLIKKFSSKASKLVVIYEAGPCGYWLYRMLERKGIECWVVAPSLIPKAPGDKVKTDRRDAMALARLAKAGLLSSIHIPNADDEAIRDLIRCREDCMLDLRQARQRLKSFLLRNGHSYSGRDNWSDAHKRHLADIHFIEPAKKITFQHYIGIVEHRYQSLQHIERELEHLGQQWCWYPLVQFLTVLRGIRFLSAITLVAELGDMRRFANPRSLMNFVGLTPSEHSSGQRQKIGGITKCGNTHARRILIEAAWAYRFSPKVSRELQIRQQEHSVNLQERSWQAQLRLCNKFRRMKAKGKEQNKVVVAVARELLGFIWDIAQRFEPNSKAVG</sequence>
<dbReference type="Pfam" id="PF02371">
    <property type="entry name" value="Transposase_20"/>
    <property type="match status" value="1"/>
</dbReference>
<protein>
    <submittedName>
        <fullName evidence="3">IS110 family transposase</fullName>
    </submittedName>
</protein>
<organism evidence="3 4">
    <name type="scientific">Neiella litorisoli</name>
    <dbReference type="NCBI Taxonomy" id="2771431"/>
    <lineage>
        <taxon>Bacteria</taxon>
        <taxon>Pseudomonadati</taxon>
        <taxon>Pseudomonadota</taxon>
        <taxon>Gammaproteobacteria</taxon>
        <taxon>Alteromonadales</taxon>
        <taxon>Echinimonadaceae</taxon>
        <taxon>Neiella</taxon>
    </lineage>
</organism>
<dbReference type="NCBIfam" id="NF033542">
    <property type="entry name" value="transpos_IS110"/>
    <property type="match status" value="1"/>
</dbReference>
<dbReference type="RefSeq" id="WP_191146508.1">
    <property type="nucleotide sequence ID" value="NZ_JACXAF010000043.1"/>
</dbReference>
<dbReference type="GO" id="GO:0006313">
    <property type="term" value="P:DNA transposition"/>
    <property type="evidence" value="ECO:0007669"/>
    <property type="project" value="InterPro"/>
</dbReference>
<name>A0A8J6QVM4_9GAMM</name>
<feature type="domain" description="Transposase IS110-like N-terminal" evidence="1">
    <location>
        <begin position="9"/>
        <end position="155"/>
    </location>
</feature>
<evidence type="ECO:0000313" key="3">
    <source>
        <dbReference type="EMBL" id="MBD1391462.1"/>
    </source>
</evidence>
<dbReference type="GO" id="GO:0003677">
    <property type="term" value="F:DNA binding"/>
    <property type="evidence" value="ECO:0007669"/>
    <property type="project" value="InterPro"/>
</dbReference>